<sequence>MEQVETVTAGSKGKWSLREVILMALIGIAFGVIYFIMDPVYTALDAVLVPLGLHQYTIAITIGPWMMAAPLASYLLKRVGAGLIGELLGATGEALLGGYWGVATLISGFIQGIGSELGFTLTGYKSWKMGLILSTFTGTCVTFIWSLFHDGYLQFNFGMLVGLFIVRWISIAFFAGLLVYWIVNLLEKSKLLKTNR</sequence>
<dbReference type="EMBL" id="OKQU01000001">
    <property type="protein sequence ID" value="SPE06282.1"/>
    <property type="molecule type" value="Genomic_DNA"/>
</dbReference>
<dbReference type="Proteomes" id="UP000237923">
    <property type="component" value="Unassembled WGS sequence"/>
</dbReference>
<evidence type="ECO:0000313" key="3">
    <source>
        <dbReference type="EMBL" id="SPE06282.1"/>
    </source>
</evidence>
<feature type="transmembrane region" description="Helical" evidence="1">
    <location>
        <begin position="160"/>
        <end position="183"/>
    </location>
</feature>
<name>A0A2N9K6R7_9LACO</name>
<keyword evidence="1" id="KW-0812">Transmembrane</keyword>
<dbReference type="AlphaFoldDB" id="A0A2N9K6R7"/>
<dbReference type="InterPro" id="IPR017195">
    <property type="entry name" value="ABC_thiamin-permease_prd"/>
</dbReference>
<proteinExistence type="predicted"/>
<feature type="transmembrane region" description="Helical" evidence="1">
    <location>
        <begin position="20"/>
        <end position="37"/>
    </location>
</feature>
<dbReference type="KEGG" id="lsu:A6B45_07340"/>
<dbReference type="RefSeq" id="WP_072614011.1">
    <property type="nucleotide sequence ID" value="NZ_AP017935.1"/>
</dbReference>
<evidence type="ECO:0000313" key="2">
    <source>
        <dbReference type="EMBL" id="SPD91057.1"/>
    </source>
</evidence>
<protein>
    <submittedName>
        <fullName evidence="3">HMP/thiamine permease protein YkoE</fullName>
    </submittedName>
</protein>
<reference evidence="3 4" key="2">
    <citation type="submission" date="2018-02" db="EMBL/GenBank/DDBJ databases">
        <authorList>
            <person name="Cohen D.B."/>
            <person name="Kent A.D."/>
        </authorList>
    </citation>
    <scope>NUCLEOTIDE SEQUENCE [LARGE SCALE GENOMIC DNA]</scope>
    <source>
        <strain evidence="3 4">CECT 9216</strain>
    </source>
</reference>
<accession>A0A2N9K6R7</accession>
<gene>
    <name evidence="3" type="primary">ykoE_1</name>
    <name evidence="2" type="ORF">LES8486_00025</name>
    <name evidence="3" type="ORF">LES9216_00172</name>
</gene>
<keyword evidence="5" id="KW-1185">Reference proteome</keyword>
<dbReference type="GeneID" id="99674605"/>
<dbReference type="PIRSF" id="PIRSF037394">
    <property type="entry name" value="ABC_thiamine-permease_YkoE_prd"/>
    <property type="match status" value="1"/>
</dbReference>
<dbReference type="Proteomes" id="UP000239237">
    <property type="component" value="Unassembled WGS sequence"/>
</dbReference>
<dbReference type="EMBL" id="OKQR01000001">
    <property type="protein sequence ID" value="SPD91057.1"/>
    <property type="molecule type" value="Genomic_DNA"/>
</dbReference>
<organism evidence="3 4">
    <name type="scientific">Leuconostoc suionicum</name>
    <dbReference type="NCBI Taxonomy" id="1511761"/>
    <lineage>
        <taxon>Bacteria</taxon>
        <taxon>Bacillati</taxon>
        <taxon>Bacillota</taxon>
        <taxon>Bacilli</taxon>
        <taxon>Lactobacillales</taxon>
        <taxon>Lactobacillaceae</taxon>
        <taxon>Leuconostoc</taxon>
    </lineage>
</organism>
<evidence type="ECO:0000313" key="4">
    <source>
        <dbReference type="Proteomes" id="UP000237923"/>
    </source>
</evidence>
<feature type="transmembrane region" description="Helical" evidence="1">
    <location>
        <begin position="57"/>
        <end position="76"/>
    </location>
</feature>
<evidence type="ECO:0000256" key="1">
    <source>
        <dbReference type="SAM" id="Phobius"/>
    </source>
</evidence>
<reference evidence="2 5" key="1">
    <citation type="submission" date="2018-02" db="EMBL/GenBank/DDBJ databases">
        <authorList>
            <person name="Rodrigo-Torres L."/>
            <person name="Arahal R. D."/>
            <person name="Lucena T."/>
        </authorList>
    </citation>
    <scope>NUCLEOTIDE SEQUENCE [LARGE SCALE GENOMIC DNA]</scope>
    <source>
        <strain evidence="2 5">CECT 8486</strain>
    </source>
</reference>
<dbReference type="Pfam" id="PF09819">
    <property type="entry name" value="ABC_cobalt"/>
    <property type="match status" value="1"/>
</dbReference>
<feature type="transmembrane region" description="Helical" evidence="1">
    <location>
        <begin position="88"/>
        <end position="110"/>
    </location>
</feature>
<feature type="transmembrane region" description="Helical" evidence="1">
    <location>
        <begin position="130"/>
        <end position="148"/>
    </location>
</feature>
<evidence type="ECO:0000313" key="5">
    <source>
        <dbReference type="Proteomes" id="UP000239237"/>
    </source>
</evidence>
<keyword evidence="1" id="KW-1133">Transmembrane helix</keyword>
<keyword evidence="1" id="KW-0472">Membrane</keyword>